<evidence type="ECO:0000313" key="3">
    <source>
        <dbReference type="Proteomes" id="UP001341840"/>
    </source>
</evidence>
<keyword evidence="3" id="KW-1185">Reference proteome</keyword>
<dbReference type="Gene3D" id="3.30.200.20">
    <property type="entry name" value="Phosphorylase Kinase, domain 1"/>
    <property type="match status" value="1"/>
</dbReference>
<dbReference type="InterPro" id="IPR011009">
    <property type="entry name" value="Kinase-like_dom_sf"/>
</dbReference>
<evidence type="ECO:0000256" key="1">
    <source>
        <dbReference type="SAM" id="MobiDB-lite"/>
    </source>
</evidence>
<proteinExistence type="predicted"/>
<feature type="compositionally biased region" description="Polar residues" evidence="1">
    <location>
        <begin position="15"/>
        <end position="24"/>
    </location>
</feature>
<evidence type="ECO:0000313" key="2">
    <source>
        <dbReference type="EMBL" id="MED6137523.1"/>
    </source>
</evidence>
<feature type="region of interest" description="Disordered" evidence="1">
    <location>
        <begin position="1"/>
        <end position="30"/>
    </location>
</feature>
<dbReference type="Proteomes" id="UP001341840">
    <property type="component" value="Unassembled WGS sequence"/>
</dbReference>
<sequence>MALSTKLPEMPAPLQESSDQTGSHLESKRRPYSFNEVSNMTNNFERILSRGGFGTVYYGIIDDIQVAVKMLSQSSVQGYQQFLAEASDNYSLLSSF</sequence>
<name>A0ABU6SNM4_9FABA</name>
<comment type="caution">
    <text evidence="2">The sequence shown here is derived from an EMBL/GenBank/DDBJ whole genome shotgun (WGS) entry which is preliminary data.</text>
</comment>
<dbReference type="PANTHER" id="PTHR45631:SF202">
    <property type="entry name" value="SENESCENCE-INDUCED RECEPTOR-LIKE SERINE_THREONINE-PROTEIN KINASE"/>
    <property type="match status" value="1"/>
</dbReference>
<dbReference type="SUPFAM" id="SSF56112">
    <property type="entry name" value="Protein kinase-like (PK-like)"/>
    <property type="match status" value="1"/>
</dbReference>
<accession>A0ABU6SNM4</accession>
<reference evidence="2 3" key="1">
    <citation type="journal article" date="2023" name="Plants (Basel)">
        <title>Bridging the Gap: Combining Genomics and Transcriptomics Approaches to Understand Stylosanthes scabra, an Orphan Legume from the Brazilian Caatinga.</title>
        <authorList>
            <person name="Ferreira-Neto J.R.C."/>
            <person name="da Silva M.D."/>
            <person name="Binneck E."/>
            <person name="de Melo N.F."/>
            <person name="da Silva R.H."/>
            <person name="de Melo A.L.T.M."/>
            <person name="Pandolfi V."/>
            <person name="Bustamante F.O."/>
            <person name="Brasileiro-Vidal A.C."/>
            <person name="Benko-Iseppon A.M."/>
        </authorList>
    </citation>
    <scope>NUCLEOTIDE SEQUENCE [LARGE SCALE GENOMIC DNA]</scope>
    <source>
        <tissue evidence="2">Leaves</tissue>
    </source>
</reference>
<dbReference type="PANTHER" id="PTHR45631">
    <property type="entry name" value="OS07G0107800 PROTEIN-RELATED"/>
    <property type="match status" value="1"/>
</dbReference>
<gene>
    <name evidence="2" type="ORF">PIB30_065737</name>
</gene>
<organism evidence="2 3">
    <name type="scientific">Stylosanthes scabra</name>
    <dbReference type="NCBI Taxonomy" id="79078"/>
    <lineage>
        <taxon>Eukaryota</taxon>
        <taxon>Viridiplantae</taxon>
        <taxon>Streptophyta</taxon>
        <taxon>Embryophyta</taxon>
        <taxon>Tracheophyta</taxon>
        <taxon>Spermatophyta</taxon>
        <taxon>Magnoliopsida</taxon>
        <taxon>eudicotyledons</taxon>
        <taxon>Gunneridae</taxon>
        <taxon>Pentapetalae</taxon>
        <taxon>rosids</taxon>
        <taxon>fabids</taxon>
        <taxon>Fabales</taxon>
        <taxon>Fabaceae</taxon>
        <taxon>Papilionoideae</taxon>
        <taxon>50 kb inversion clade</taxon>
        <taxon>dalbergioids sensu lato</taxon>
        <taxon>Dalbergieae</taxon>
        <taxon>Pterocarpus clade</taxon>
        <taxon>Stylosanthes</taxon>
    </lineage>
</organism>
<protein>
    <submittedName>
        <fullName evidence="2">Uncharacterized protein</fullName>
    </submittedName>
</protein>
<dbReference type="EMBL" id="JASCZI010061074">
    <property type="protein sequence ID" value="MED6137523.1"/>
    <property type="molecule type" value="Genomic_DNA"/>
</dbReference>